<evidence type="ECO:0000256" key="1">
    <source>
        <dbReference type="SAM" id="MobiDB-lite"/>
    </source>
</evidence>
<proteinExistence type="predicted"/>
<evidence type="ECO:0000313" key="3">
    <source>
        <dbReference type="Proteomes" id="UP000199052"/>
    </source>
</evidence>
<name>A0A1I2YY14_9ACTN</name>
<feature type="compositionally biased region" description="Basic and acidic residues" evidence="1">
    <location>
        <begin position="25"/>
        <end position="48"/>
    </location>
</feature>
<feature type="region of interest" description="Disordered" evidence="1">
    <location>
        <begin position="23"/>
        <end position="48"/>
    </location>
</feature>
<organism evidence="2 3">
    <name type="scientific">Actinopolymorpha cephalotaxi</name>
    <dbReference type="NCBI Taxonomy" id="504797"/>
    <lineage>
        <taxon>Bacteria</taxon>
        <taxon>Bacillati</taxon>
        <taxon>Actinomycetota</taxon>
        <taxon>Actinomycetes</taxon>
        <taxon>Propionibacteriales</taxon>
        <taxon>Actinopolymorphaceae</taxon>
        <taxon>Actinopolymorpha</taxon>
    </lineage>
</organism>
<accession>A0A1I2YY14</accession>
<dbReference type="EMBL" id="FOOI01000015">
    <property type="protein sequence ID" value="SFH30514.1"/>
    <property type="molecule type" value="Genomic_DNA"/>
</dbReference>
<sequence>MCPLCIATVGLMVSGAAAFVRRARARSEQERLDADRREGEPRDTPVAV</sequence>
<dbReference type="Proteomes" id="UP000199052">
    <property type="component" value="Unassembled WGS sequence"/>
</dbReference>
<protein>
    <submittedName>
        <fullName evidence="2">Uncharacterized protein</fullName>
    </submittedName>
</protein>
<gene>
    <name evidence="2" type="ORF">SAMN05421678_11583</name>
</gene>
<reference evidence="2 3" key="1">
    <citation type="submission" date="2016-10" db="EMBL/GenBank/DDBJ databases">
        <authorList>
            <person name="de Groot N.N."/>
        </authorList>
    </citation>
    <scope>NUCLEOTIDE SEQUENCE [LARGE SCALE GENOMIC DNA]</scope>
    <source>
        <strain evidence="2 3">CPCC 202808</strain>
    </source>
</reference>
<evidence type="ECO:0000313" key="2">
    <source>
        <dbReference type="EMBL" id="SFH30514.1"/>
    </source>
</evidence>
<dbReference type="AlphaFoldDB" id="A0A1I2YY14"/>